<keyword evidence="2" id="KW-0813">Transport</keyword>
<dbReference type="Gene3D" id="1.20.1250.20">
    <property type="entry name" value="MFS general substrate transporter like domains"/>
    <property type="match status" value="1"/>
</dbReference>
<keyword evidence="10" id="KW-1185">Reference proteome</keyword>
<dbReference type="PANTHER" id="PTHR42718:SF9">
    <property type="entry name" value="MAJOR FACILITATOR SUPERFAMILY MULTIDRUG TRANSPORTER MFSC"/>
    <property type="match status" value="1"/>
</dbReference>
<evidence type="ECO:0000256" key="1">
    <source>
        <dbReference type="ARBA" id="ARBA00004651"/>
    </source>
</evidence>
<reference evidence="9 10" key="1">
    <citation type="submission" date="2020-08" db="EMBL/GenBank/DDBJ databases">
        <title>Sequencing the genomes of 1000 actinobacteria strains.</title>
        <authorList>
            <person name="Klenk H.-P."/>
        </authorList>
    </citation>
    <scope>NUCLEOTIDE SEQUENCE [LARGE SCALE GENOMIC DNA]</scope>
    <source>
        <strain evidence="9 10">DSM 44786</strain>
    </source>
</reference>
<feature type="transmembrane region" description="Helical" evidence="7">
    <location>
        <begin position="308"/>
        <end position="329"/>
    </location>
</feature>
<evidence type="ECO:0000313" key="10">
    <source>
        <dbReference type="Proteomes" id="UP000573327"/>
    </source>
</evidence>
<feature type="transmembrane region" description="Helical" evidence="7">
    <location>
        <begin position="92"/>
        <end position="112"/>
    </location>
</feature>
<comment type="caution">
    <text evidence="9">The sequence shown here is derived from an EMBL/GenBank/DDBJ whole genome shotgun (WGS) entry which is preliminary data.</text>
</comment>
<feature type="transmembrane region" description="Helical" evidence="7">
    <location>
        <begin position="279"/>
        <end position="302"/>
    </location>
</feature>
<dbReference type="InterPro" id="IPR011701">
    <property type="entry name" value="MFS"/>
</dbReference>
<evidence type="ECO:0000256" key="3">
    <source>
        <dbReference type="ARBA" id="ARBA00022692"/>
    </source>
</evidence>
<comment type="subcellular location">
    <subcellularLocation>
        <location evidence="1">Cell membrane</location>
        <topology evidence="1">Multi-pass membrane protein</topology>
    </subcellularLocation>
</comment>
<evidence type="ECO:0000256" key="2">
    <source>
        <dbReference type="ARBA" id="ARBA00022448"/>
    </source>
</evidence>
<evidence type="ECO:0000256" key="4">
    <source>
        <dbReference type="ARBA" id="ARBA00022989"/>
    </source>
</evidence>
<feature type="transmembrane region" description="Helical" evidence="7">
    <location>
        <begin position="61"/>
        <end position="80"/>
    </location>
</feature>
<dbReference type="AlphaFoldDB" id="A0A7W7SIR4"/>
<feature type="transmembrane region" description="Helical" evidence="7">
    <location>
        <begin position="341"/>
        <end position="361"/>
    </location>
</feature>
<feature type="transmembrane region" description="Helical" evidence="7">
    <location>
        <begin position="24"/>
        <end position="49"/>
    </location>
</feature>
<dbReference type="SUPFAM" id="SSF103473">
    <property type="entry name" value="MFS general substrate transporter"/>
    <property type="match status" value="1"/>
</dbReference>
<feature type="domain" description="Major facilitator superfamily (MFS) profile" evidence="8">
    <location>
        <begin position="26"/>
        <end position="463"/>
    </location>
</feature>
<dbReference type="GO" id="GO:0022857">
    <property type="term" value="F:transmembrane transporter activity"/>
    <property type="evidence" value="ECO:0007669"/>
    <property type="project" value="InterPro"/>
</dbReference>
<feature type="transmembrane region" description="Helical" evidence="7">
    <location>
        <begin position="178"/>
        <end position="197"/>
    </location>
</feature>
<dbReference type="InterPro" id="IPR020846">
    <property type="entry name" value="MFS_dom"/>
</dbReference>
<organism evidence="9 10">
    <name type="scientific">Kitasatospora gansuensis</name>
    <dbReference type="NCBI Taxonomy" id="258050"/>
    <lineage>
        <taxon>Bacteria</taxon>
        <taxon>Bacillati</taxon>
        <taxon>Actinomycetota</taxon>
        <taxon>Actinomycetes</taxon>
        <taxon>Kitasatosporales</taxon>
        <taxon>Streptomycetaceae</taxon>
        <taxon>Kitasatospora</taxon>
    </lineage>
</organism>
<dbReference type="CDD" id="cd17321">
    <property type="entry name" value="MFS_MMR_MDR_like"/>
    <property type="match status" value="1"/>
</dbReference>
<keyword evidence="5 7" id="KW-0472">Membrane</keyword>
<feature type="transmembrane region" description="Helical" evidence="7">
    <location>
        <begin position="439"/>
        <end position="459"/>
    </location>
</feature>
<accession>A0A7W7SIR4</accession>
<feature type="transmembrane region" description="Helical" evidence="7">
    <location>
        <begin position="209"/>
        <end position="229"/>
    </location>
</feature>
<dbReference type="InterPro" id="IPR036259">
    <property type="entry name" value="MFS_trans_sf"/>
</dbReference>
<dbReference type="EMBL" id="JACHJR010000001">
    <property type="protein sequence ID" value="MBB4950857.1"/>
    <property type="molecule type" value="Genomic_DNA"/>
</dbReference>
<dbReference type="PROSITE" id="PS50850">
    <property type="entry name" value="MFS"/>
    <property type="match status" value="1"/>
</dbReference>
<feature type="transmembrane region" description="Helical" evidence="7">
    <location>
        <begin position="118"/>
        <end position="139"/>
    </location>
</feature>
<feature type="transmembrane region" description="Helical" evidence="7">
    <location>
        <begin position="241"/>
        <end position="258"/>
    </location>
</feature>
<feature type="transmembrane region" description="Helical" evidence="7">
    <location>
        <begin position="414"/>
        <end position="433"/>
    </location>
</feature>
<keyword evidence="4 7" id="KW-1133">Transmembrane helix</keyword>
<evidence type="ECO:0000259" key="8">
    <source>
        <dbReference type="PROSITE" id="PS50850"/>
    </source>
</evidence>
<feature type="transmembrane region" description="Helical" evidence="7">
    <location>
        <begin position="367"/>
        <end position="393"/>
    </location>
</feature>
<dbReference type="PANTHER" id="PTHR42718">
    <property type="entry name" value="MAJOR FACILITATOR SUPERFAMILY MULTIDRUG TRANSPORTER MFSC"/>
    <property type="match status" value="1"/>
</dbReference>
<name>A0A7W7SIR4_9ACTN</name>
<evidence type="ECO:0000256" key="7">
    <source>
        <dbReference type="SAM" id="Phobius"/>
    </source>
</evidence>
<keyword evidence="3 7" id="KW-0812">Transmembrane</keyword>
<dbReference type="Pfam" id="PF07690">
    <property type="entry name" value="MFS_1"/>
    <property type="match status" value="1"/>
</dbReference>
<gene>
    <name evidence="9" type="ORF">F4556_006392</name>
</gene>
<proteinExistence type="predicted"/>
<dbReference type="RefSeq" id="WP_184922434.1">
    <property type="nucleotide sequence ID" value="NZ_JACHJR010000001.1"/>
</dbReference>
<dbReference type="GO" id="GO:0005886">
    <property type="term" value="C:plasma membrane"/>
    <property type="evidence" value="ECO:0007669"/>
    <property type="project" value="UniProtKB-SubCell"/>
</dbReference>
<keyword evidence="6" id="KW-0046">Antibiotic resistance</keyword>
<dbReference type="GO" id="GO:0046677">
    <property type="term" value="P:response to antibiotic"/>
    <property type="evidence" value="ECO:0007669"/>
    <property type="project" value="UniProtKB-KW"/>
</dbReference>
<evidence type="ECO:0000256" key="5">
    <source>
        <dbReference type="ARBA" id="ARBA00023136"/>
    </source>
</evidence>
<evidence type="ECO:0000256" key="6">
    <source>
        <dbReference type="ARBA" id="ARBA00023251"/>
    </source>
</evidence>
<dbReference type="Proteomes" id="UP000573327">
    <property type="component" value="Unassembled WGS sequence"/>
</dbReference>
<sequence length="466" mass="47658">MTSTQLPAPGNATTPPGPRIASPAFALGAALLGFFVITLDALIVSVALPTIGTDLGGGMTGLQWVVDGYTLVLAALLLSAGSISDRIGARQAFGAGLVVFLIASAACGFAPALPTLVAARLVQGAGAAIMMPATLALIREAYPDAGQRTRAIGFWALGGSVGSAAGPLLGGALSAVDWRWIFFINLPVGIVALLLLARTARSPKRPVPFDWTGQISAVLAMGGLTYALIEGGEYGFSTGPVIVAFFVAMVAFAVFLLAQTRGRHPMLPLSFFRSRPVSVTLMAGFALNVGFYGLTFLLSLYFQQLRGLSALATGIAFLPMTVLTGVMALQSARLVKRFGARGVMITGMWIMAAGLLILFFLPGTAPIWLVAVLMMPVSLGGALAVPAMTGLLLQSVEPAQAGLASGVINTFRQFGGALAVAVFGALIADPDAFLSGMRISLAIGAALLVAAAAAGALALRPTAADR</sequence>
<feature type="transmembrane region" description="Helical" evidence="7">
    <location>
        <begin position="151"/>
        <end position="172"/>
    </location>
</feature>
<evidence type="ECO:0000313" key="9">
    <source>
        <dbReference type="EMBL" id="MBB4950857.1"/>
    </source>
</evidence>
<dbReference type="Gene3D" id="1.20.1720.10">
    <property type="entry name" value="Multidrug resistance protein D"/>
    <property type="match status" value="1"/>
</dbReference>
<protein>
    <submittedName>
        <fullName evidence="9">DHA2 family methylenomycin A resistance protein-like MFS transporter</fullName>
    </submittedName>
</protein>